<dbReference type="InterPro" id="IPR016181">
    <property type="entry name" value="Acyl_CoA_acyltransferase"/>
</dbReference>
<organism evidence="2 3">
    <name type="scientific">Sphingomonas naphthae</name>
    <dbReference type="NCBI Taxonomy" id="1813468"/>
    <lineage>
        <taxon>Bacteria</taxon>
        <taxon>Pseudomonadati</taxon>
        <taxon>Pseudomonadota</taxon>
        <taxon>Alphaproteobacteria</taxon>
        <taxon>Sphingomonadales</taxon>
        <taxon>Sphingomonadaceae</taxon>
        <taxon>Sphingomonas</taxon>
    </lineage>
</organism>
<evidence type="ECO:0000259" key="1">
    <source>
        <dbReference type="PROSITE" id="PS51186"/>
    </source>
</evidence>
<dbReference type="EMBL" id="CP117411">
    <property type="protein sequence ID" value="WCT72446.1"/>
    <property type="molecule type" value="Genomic_DNA"/>
</dbReference>
<name>A0ABY7TI24_9SPHN</name>
<protein>
    <submittedName>
        <fullName evidence="2">GNAT family N-acetyltransferase</fullName>
    </submittedName>
</protein>
<dbReference type="InterPro" id="IPR000182">
    <property type="entry name" value="GNAT_dom"/>
</dbReference>
<dbReference type="PANTHER" id="PTHR43792">
    <property type="entry name" value="GNAT FAMILY, PUTATIVE (AFU_ORTHOLOGUE AFUA_3G00765)-RELATED-RELATED"/>
    <property type="match status" value="1"/>
</dbReference>
<evidence type="ECO:0000313" key="2">
    <source>
        <dbReference type="EMBL" id="WCT72446.1"/>
    </source>
</evidence>
<evidence type="ECO:0000313" key="3">
    <source>
        <dbReference type="Proteomes" id="UP001220395"/>
    </source>
</evidence>
<dbReference type="Pfam" id="PF13302">
    <property type="entry name" value="Acetyltransf_3"/>
    <property type="match status" value="1"/>
</dbReference>
<keyword evidence="3" id="KW-1185">Reference proteome</keyword>
<dbReference type="Proteomes" id="UP001220395">
    <property type="component" value="Chromosome"/>
</dbReference>
<dbReference type="SUPFAM" id="SSF55729">
    <property type="entry name" value="Acyl-CoA N-acyltransferases (Nat)"/>
    <property type="match status" value="1"/>
</dbReference>
<proteinExistence type="predicted"/>
<reference evidence="2 3" key="1">
    <citation type="submission" date="2023-02" db="EMBL/GenBank/DDBJ databases">
        <title>Genome sequence of Sphingomonas naphthae.</title>
        <authorList>
            <person name="Kim S."/>
            <person name="Heo J."/>
            <person name="Kwon S.-W."/>
        </authorList>
    </citation>
    <scope>NUCLEOTIDE SEQUENCE [LARGE SCALE GENOMIC DNA]</scope>
    <source>
        <strain evidence="2 3">KACC 18716</strain>
    </source>
</reference>
<dbReference type="InterPro" id="IPR051531">
    <property type="entry name" value="N-acetyltransferase"/>
</dbReference>
<feature type="domain" description="N-acetyltransferase" evidence="1">
    <location>
        <begin position="8"/>
        <end position="172"/>
    </location>
</feature>
<dbReference type="RefSeq" id="WP_273686407.1">
    <property type="nucleotide sequence ID" value="NZ_CP117411.1"/>
</dbReference>
<dbReference type="Gene3D" id="3.40.630.30">
    <property type="match status" value="1"/>
</dbReference>
<sequence>MFARTQRLFLRPGWLEDAEPLARAIGDRAVAETLARVPHPYTMDDARAYLAAPEDAWPRLLIFLMDGGEAKLAGGIGLDEDDRGINLGYWIARPYWGQGIATEAGRAMLEIADTSLGLDRIVAGHFHGNETSGNVLRKLGFRPTGTSSRRYNVVRGAILPCVDFVRDRQPAALAA</sequence>
<dbReference type="PROSITE" id="PS51186">
    <property type="entry name" value="GNAT"/>
    <property type="match status" value="1"/>
</dbReference>
<accession>A0ABY7TI24</accession>
<gene>
    <name evidence="2" type="ORF">PQ455_12460</name>
</gene>